<dbReference type="Gene3D" id="2.160.20.10">
    <property type="entry name" value="Single-stranded right-handed beta-helix, Pectin lyase-like"/>
    <property type="match status" value="1"/>
</dbReference>
<dbReference type="InterPro" id="IPR012334">
    <property type="entry name" value="Pectin_lyas_fold"/>
</dbReference>
<protein>
    <recommendedName>
        <fullName evidence="1">Right handed beta helix domain-containing protein</fullName>
    </recommendedName>
</protein>
<evidence type="ECO:0000259" key="1">
    <source>
        <dbReference type="Pfam" id="PF13229"/>
    </source>
</evidence>
<proteinExistence type="predicted"/>
<reference evidence="2" key="1">
    <citation type="journal article" date="2014" name="Front. Microbiol.">
        <title>High frequency of phylogenetically diverse reductive dehalogenase-homologous genes in deep subseafloor sedimentary metagenomes.</title>
        <authorList>
            <person name="Kawai M."/>
            <person name="Futagami T."/>
            <person name="Toyoda A."/>
            <person name="Takaki Y."/>
            <person name="Nishi S."/>
            <person name="Hori S."/>
            <person name="Arai W."/>
            <person name="Tsubouchi T."/>
            <person name="Morono Y."/>
            <person name="Uchiyama I."/>
            <person name="Ito T."/>
            <person name="Fujiyama A."/>
            <person name="Inagaki F."/>
            <person name="Takami H."/>
        </authorList>
    </citation>
    <scope>NUCLEOTIDE SEQUENCE</scope>
    <source>
        <strain evidence="2">Expedition CK06-06</strain>
    </source>
</reference>
<sequence>MSGFTIANGHARCGGGIYCVSSSPTITNCVFRDNTAEYYEYVDPWLPLENNSPMVNHDTGARIKCPPPPPQRRGNGAGFCCVDSNTTLTSCKFTGNSAYEQGGGMYSSGGTPTLINCIFSANFAGAGGGMSNLLGSSPTLTNCTFSGNSAEYGGGGMRNSDNSNPTL</sequence>
<feature type="domain" description="Right handed beta helix" evidence="1">
    <location>
        <begin position="76"/>
        <end position="164"/>
    </location>
</feature>
<gene>
    <name evidence="2" type="ORF">S03H2_18365</name>
</gene>
<dbReference type="InterPro" id="IPR011050">
    <property type="entry name" value="Pectin_lyase_fold/virulence"/>
</dbReference>
<dbReference type="PANTHER" id="PTHR11319">
    <property type="entry name" value="G PROTEIN-COUPLED RECEPTOR-RELATED"/>
    <property type="match status" value="1"/>
</dbReference>
<dbReference type="EMBL" id="BARU01009524">
    <property type="protein sequence ID" value="GAH38174.1"/>
    <property type="molecule type" value="Genomic_DNA"/>
</dbReference>
<dbReference type="Pfam" id="PF13229">
    <property type="entry name" value="Beta_helix"/>
    <property type="match status" value="1"/>
</dbReference>
<dbReference type="InterPro" id="IPR039448">
    <property type="entry name" value="Beta_helix"/>
</dbReference>
<organism evidence="2">
    <name type="scientific">marine sediment metagenome</name>
    <dbReference type="NCBI Taxonomy" id="412755"/>
    <lineage>
        <taxon>unclassified sequences</taxon>
        <taxon>metagenomes</taxon>
        <taxon>ecological metagenomes</taxon>
    </lineage>
</organism>
<accession>X1G9B9</accession>
<comment type="caution">
    <text evidence="2">The sequence shown here is derived from an EMBL/GenBank/DDBJ whole genome shotgun (WGS) entry which is preliminary data.</text>
</comment>
<name>X1G9B9_9ZZZZ</name>
<dbReference type="PANTHER" id="PTHR11319:SF35">
    <property type="entry name" value="OUTER MEMBRANE PROTEIN PMPC-RELATED"/>
    <property type="match status" value="1"/>
</dbReference>
<feature type="non-terminal residue" evidence="2">
    <location>
        <position position="167"/>
    </location>
</feature>
<evidence type="ECO:0000313" key="2">
    <source>
        <dbReference type="EMBL" id="GAH38174.1"/>
    </source>
</evidence>
<dbReference type="AlphaFoldDB" id="X1G9B9"/>
<dbReference type="SUPFAM" id="SSF51126">
    <property type="entry name" value="Pectin lyase-like"/>
    <property type="match status" value="1"/>
</dbReference>